<name>A0ABD2WXG2_9HYME</name>
<sequence>MNFAIGVLLLSLVCLSQATTDAALRLQIYARQRAIDTQLNIAQNLLRAKTQYAELTASRMQAEIERSYEKLNNSLSYVNKINSKVDEINQRGQRNNVDVSQCVAPLNEMKQRAEQTRADGVKCLDQQKTAGQTMADNVKTISGPMNEELEKNRKDAEKCNQTPNDLIQTLTCYSTALAQIQVLTTNKVPMVRRQLLGLITDMTFFPRRMFNTCFPGRVLATPTLQMFNAMRLADKCVKTPPAAASSTTAAPTTSTGSSTTVSGSSTTVSGSSTTVAPITTTTTTRPTGGAAYSAEQTTPSVEEATTLAADKVEEAAAPAAPAAPETPAESA</sequence>
<evidence type="ECO:0000256" key="2">
    <source>
        <dbReference type="SAM" id="SignalP"/>
    </source>
</evidence>
<gene>
    <name evidence="3" type="ORF">TKK_008607</name>
</gene>
<proteinExistence type="predicted"/>
<dbReference type="EMBL" id="JBJJXI010000062">
    <property type="protein sequence ID" value="KAL3397500.1"/>
    <property type="molecule type" value="Genomic_DNA"/>
</dbReference>
<feature type="chain" id="PRO_5044868369" description="Protein TsetseEP domain-containing protein" evidence="2">
    <location>
        <begin position="19"/>
        <end position="331"/>
    </location>
</feature>
<feature type="compositionally biased region" description="Low complexity" evidence="1">
    <location>
        <begin position="315"/>
        <end position="331"/>
    </location>
</feature>
<organism evidence="3 4">
    <name type="scientific">Trichogramma kaykai</name>
    <dbReference type="NCBI Taxonomy" id="54128"/>
    <lineage>
        <taxon>Eukaryota</taxon>
        <taxon>Metazoa</taxon>
        <taxon>Ecdysozoa</taxon>
        <taxon>Arthropoda</taxon>
        <taxon>Hexapoda</taxon>
        <taxon>Insecta</taxon>
        <taxon>Pterygota</taxon>
        <taxon>Neoptera</taxon>
        <taxon>Endopterygota</taxon>
        <taxon>Hymenoptera</taxon>
        <taxon>Apocrita</taxon>
        <taxon>Proctotrupomorpha</taxon>
        <taxon>Chalcidoidea</taxon>
        <taxon>Trichogrammatidae</taxon>
        <taxon>Trichogramma</taxon>
    </lineage>
</organism>
<keyword evidence="2" id="KW-0732">Signal</keyword>
<protein>
    <recommendedName>
        <fullName evidence="5">Protein TsetseEP domain-containing protein</fullName>
    </recommendedName>
</protein>
<dbReference type="Proteomes" id="UP001627154">
    <property type="component" value="Unassembled WGS sequence"/>
</dbReference>
<evidence type="ECO:0008006" key="5">
    <source>
        <dbReference type="Google" id="ProtNLM"/>
    </source>
</evidence>
<comment type="caution">
    <text evidence="3">The sequence shown here is derived from an EMBL/GenBank/DDBJ whole genome shotgun (WGS) entry which is preliminary data.</text>
</comment>
<accession>A0ABD2WXG2</accession>
<feature type="region of interest" description="Disordered" evidence="1">
    <location>
        <begin position="241"/>
        <end position="331"/>
    </location>
</feature>
<dbReference type="AlphaFoldDB" id="A0ABD2WXG2"/>
<reference evidence="3 4" key="1">
    <citation type="journal article" date="2024" name="bioRxiv">
        <title>A reference genome for Trichogramma kaykai: A tiny desert-dwelling parasitoid wasp with competing sex-ratio distorters.</title>
        <authorList>
            <person name="Culotta J."/>
            <person name="Lindsey A.R."/>
        </authorList>
    </citation>
    <scope>NUCLEOTIDE SEQUENCE [LARGE SCALE GENOMIC DNA]</scope>
    <source>
        <strain evidence="3 4">KSX58</strain>
    </source>
</reference>
<keyword evidence="4" id="KW-1185">Reference proteome</keyword>
<evidence type="ECO:0000256" key="1">
    <source>
        <dbReference type="SAM" id="MobiDB-lite"/>
    </source>
</evidence>
<feature type="compositionally biased region" description="Low complexity" evidence="1">
    <location>
        <begin position="241"/>
        <end position="287"/>
    </location>
</feature>
<feature type="signal peptide" evidence="2">
    <location>
        <begin position="1"/>
        <end position="18"/>
    </location>
</feature>
<evidence type="ECO:0000313" key="4">
    <source>
        <dbReference type="Proteomes" id="UP001627154"/>
    </source>
</evidence>
<evidence type="ECO:0000313" key="3">
    <source>
        <dbReference type="EMBL" id="KAL3397500.1"/>
    </source>
</evidence>